<dbReference type="GO" id="GO:0005737">
    <property type="term" value="C:cytoplasm"/>
    <property type="evidence" value="ECO:0007669"/>
    <property type="project" value="TreeGrafter"/>
</dbReference>
<keyword evidence="3" id="KW-1185">Reference proteome</keyword>
<sequence length="560" mass="62534">MPRKNAMRDSVNAVRSRLPHLSDLSREKIELALLYYESNVDETVAAFERDGAVEALSGWSDTNHSRVHTSAKRINGKPNKPLTLNTTAPNGVLRPSQRVSSIFQIFAEGGTPSPTASTTTIVSSTYSPSSISPSSLIEQSDSFASLDSPAVAVAVAAETLDPSTASTTIDNTIPEEPTDAQKPVKSQRRKSIKNRNSSTSSITQTHDNGGNSQAVTTATKVSNSTAPSSNRKLLVKSVKDLQRQTSTLSNVELLFNSEIKASIKRIDDVFKQIYEILKEREVALYLEMDKAKEQGLNVIHRRQQRGVELRQRIDRCDRLESSEIDSLRHDIKQFVTDRRYDLSEELTSAHRFDYDQSIIDALKHFGTVLTVDRRRSISAVTAVPLFEATTPESSVANTISDDKPVENGRTSLLSSSSNEVNPPNHAQNQQPLPQRMHNNNNNKSRSKRSNGEAIHSPTDRNGPGDSRSNFYSSSQTNGYSQYHDDPYNYQNANQRRYPSTQYSPGNFQRPRPLLNYQNGNYRRTIPKQINNRSNMYNNSEPTNTYHHPRPSSQSIVPVQT</sequence>
<name>A0A814L248_ADIRI</name>
<evidence type="ECO:0000256" key="1">
    <source>
        <dbReference type="SAM" id="MobiDB-lite"/>
    </source>
</evidence>
<dbReference type="AlphaFoldDB" id="A0A814L248"/>
<feature type="compositionally biased region" description="Polar residues" evidence="1">
    <location>
        <begin position="488"/>
        <end position="506"/>
    </location>
</feature>
<feature type="compositionally biased region" description="Polar residues" evidence="1">
    <location>
        <begin position="194"/>
        <end position="229"/>
    </location>
</feature>
<feature type="region of interest" description="Disordered" evidence="1">
    <location>
        <begin position="109"/>
        <end position="134"/>
    </location>
</feature>
<proteinExistence type="predicted"/>
<feature type="region of interest" description="Disordered" evidence="1">
    <location>
        <begin position="164"/>
        <end position="229"/>
    </location>
</feature>
<dbReference type="EMBL" id="CAJNOR010001025">
    <property type="protein sequence ID" value="CAF1059146.1"/>
    <property type="molecule type" value="Genomic_DNA"/>
</dbReference>
<dbReference type="PANTHER" id="PTHR15623">
    <property type="entry name" value="SPERMATOGENESIS-ASSOCIATED SERINE-RICH PROTEIN 2-RELATED"/>
    <property type="match status" value="1"/>
</dbReference>
<feature type="region of interest" description="Disordered" evidence="1">
    <location>
        <begin position="531"/>
        <end position="560"/>
    </location>
</feature>
<reference evidence="2" key="1">
    <citation type="submission" date="2021-02" db="EMBL/GenBank/DDBJ databases">
        <authorList>
            <person name="Nowell W R."/>
        </authorList>
    </citation>
    <scope>NUCLEOTIDE SEQUENCE</scope>
</reference>
<protein>
    <submittedName>
        <fullName evidence="2">Uncharacterized protein</fullName>
    </submittedName>
</protein>
<feature type="compositionally biased region" description="Polar residues" evidence="1">
    <location>
        <begin position="466"/>
        <end position="480"/>
    </location>
</feature>
<evidence type="ECO:0000313" key="2">
    <source>
        <dbReference type="EMBL" id="CAF1059146.1"/>
    </source>
</evidence>
<dbReference type="PANTHER" id="PTHR15623:SF11">
    <property type="entry name" value="SPERMATOGENESIS-ASSOCIATED SERINE-RICH PROTEIN 2"/>
    <property type="match status" value="1"/>
</dbReference>
<dbReference type="Proteomes" id="UP000663828">
    <property type="component" value="Unassembled WGS sequence"/>
</dbReference>
<dbReference type="Pfam" id="PF07139">
    <property type="entry name" value="SPATS2-like"/>
    <property type="match status" value="1"/>
</dbReference>
<comment type="caution">
    <text evidence="2">The sequence shown here is derived from an EMBL/GenBank/DDBJ whole genome shotgun (WGS) entry which is preliminary data.</text>
</comment>
<dbReference type="InterPro" id="IPR009816">
    <property type="entry name" value="SPATS2-like"/>
</dbReference>
<gene>
    <name evidence="2" type="ORF">XAT740_LOCUS16188</name>
</gene>
<feature type="compositionally biased region" description="Polar residues" evidence="1">
    <location>
        <begin position="408"/>
        <end position="432"/>
    </location>
</feature>
<feature type="compositionally biased region" description="Polar residues" evidence="1">
    <location>
        <begin position="390"/>
        <end position="399"/>
    </location>
</feature>
<feature type="region of interest" description="Disordered" evidence="1">
    <location>
        <begin position="390"/>
        <end position="517"/>
    </location>
</feature>
<accession>A0A814L248</accession>
<evidence type="ECO:0000313" key="3">
    <source>
        <dbReference type="Proteomes" id="UP000663828"/>
    </source>
</evidence>
<organism evidence="2 3">
    <name type="scientific">Adineta ricciae</name>
    <name type="common">Rotifer</name>
    <dbReference type="NCBI Taxonomy" id="249248"/>
    <lineage>
        <taxon>Eukaryota</taxon>
        <taxon>Metazoa</taxon>
        <taxon>Spiralia</taxon>
        <taxon>Gnathifera</taxon>
        <taxon>Rotifera</taxon>
        <taxon>Eurotatoria</taxon>
        <taxon>Bdelloidea</taxon>
        <taxon>Adinetida</taxon>
        <taxon>Adinetidae</taxon>
        <taxon>Adineta</taxon>
    </lineage>
</organism>
<feature type="compositionally biased region" description="Low complexity" evidence="1">
    <location>
        <begin position="111"/>
        <end position="134"/>
    </location>
</feature>